<feature type="region of interest" description="Disordered" evidence="1">
    <location>
        <begin position="34"/>
        <end position="58"/>
    </location>
</feature>
<accession>A0ABQ3SU04</accession>
<dbReference type="InterPro" id="IPR028994">
    <property type="entry name" value="Integrin_alpha_N"/>
</dbReference>
<sequence length="555" mass="57853">MTPKARLHALPAAALSLALGLAAAAPASAAADPAAPTVTAPRTGPAPGFAGEDQRSDCYTDPYTGSGAGWIGLNDVTTKVTAASPSHAQLQTTFQLWDTSYGGKRTDFPTSWSTYPEATTHLSRDLLKDGGQYAWRARATDGKLTSPYTAWCYFRVDHTQPTAEVTTDETPKKVGEEATFTLKGTDTGSGIACARWQTTPVFGVGWSCADEATDSRVVRLTDGSADIKVKPATWGSQAVYLQTMDNAGNLGQAQAYYYAQPATKPAAFGDIDADGKPDVLVPDAAGNLRKRGANPLDPANAHRMAAPGGGESWAGVQYTHRGSFRGQTVDDLLAHAPGGEYLYQFRNDGAGRFTGQAPMHIEKPTACVDAAGSVIDCARHGFGPDWSKVKQIAAYGSPTGDSTVGGFLPLSSLLFVENGRLWLAKPSGMELPTATLLSGNNTRWGGYDLLTPGRAQGTDFPTLWARSRADGAIRAFSVKGTADAPDFSAFVNPAAGPVLSTLTPAAHPRVGSDGDLTGDGLPDLWSADATGKVTVFPGTGTTTPHPAVTGFGPAA</sequence>
<reference evidence="4" key="1">
    <citation type="submission" date="2023-07" db="EMBL/GenBank/DDBJ databases">
        <title>Whole genome shotgun sequence of Streptomyces nojiriensis NBRC 13794.</title>
        <authorList>
            <person name="Komaki H."/>
            <person name="Tamura T."/>
        </authorList>
    </citation>
    <scope>NUCLEOTIDE SEQUENCE [LARGE SCALE GENOMIC DNA]</scope>
    <source>
        <strain evidence="4">NBRC 13794</strain>
    </source>
</reference>
<feature type="compositionally biased region" description="Low complexity" evidence="1">
    <location>
        <begin position="34"/>
        <end position="47"/>
    </location>
</feature>
<dbReference type="EMBL" id="BNEC01000005">
    <property type="protein sequence ID" value="GHI71630.1"/>
    <property type="molecule type" value="Genomic_DNA"/>
</dbReference>
<protein>
    <recommendedName>
        <fullName evidence="5">VCBS repeat-containing protein</fullName>
    </recommendedName>
</protein>
<feature type="chain" id="PRO_5047360383" description="VCBS repeat-containing protein" evidence="2">
    <location>
        <begin position="30"/>
        <end position="555"/>
    </location>
</feature>
<comment type="caution">
    <text evidence="3">The sequence shown here is derived from an EMBL/GenBank/DDBJ whole genome shotgun (WGS) entry which is preliminary data.</text>
</comment>
<evidence type="ECO:0000256" key="2">
    <source>
        <dbReference type="SAM" id="SignalP"/>
    </source>
</evidence>
<feature type="signal peptide" evidence="2">
    <location>
        <begin position="1"/>
        <end position="29"/>
    </location>
</feature>
<proteinExistence type="predicted"/>
<gene>
    <name evidence="3" type="ORF">Snoj_55480</name>
</gene>
<evidence type="ECO:0000256" key="1">
    <source>
        <dbReference type="SAM" id="MobiDB-lite"/>
    </source>
</evidence>
<dbReference type="SUPFAM" id="SSF69318">
    <property type="entry name" value="Integrin alpha N-terminal domain"/>
    <property type="match status" value="1"/>
</dbReference>
<evidence type="ECO:0000313" key="3">
    <source>
        <dbReference type="EMBL" id="GHI71630.1"/>
    </source>
</evidence>
<evidence type="ECO:0000313" key="4">
    <source>
        <dbReference type="Proteomes" id="UP000613974"/>
    </source>
</evidence>
<evidence type="ECO:0008006" key="5">
    <source>
        <dbReference type="Google" id="ProtNLM"/>
    </source>
</evidence>
<dbReference type="Proteomes" id="UP000613974">
    <property type="component" value="Unassembled WGS sequence"/>
</dbReference>
<dbReference type="GeneID" id="95589867"/>
<keyword evidence="4" id="KW-1185">Reference proteome</keyword>
<keyword evidence="2" id="KW-0732">Signal</keyword>
<dbReference type="RefSeq" id="WP_189736516.1">
    <property type="nucleotide sequence ID" value="NZ_BMRL01000004.1"/>
</dbReference>
<organism evidence="3 4">
    <name type="scientific">Streptomyces nojiriensis</name>
    <dbReference type="NCBI Taxonomy" id="66374"/>
    <lineage>
        <taxon>Bacteria</taxon>
        <taxon>Bacillati</taxon>
        <taxon>Actinomycetota</taxon>
        <taxon>Actinomycetes</taxon>
        <taxon>Kitasatosporales</taxon>
        <taxon>Streptomycetaceae</taxon>
        <taxon>Streptomyces</taxon>
    </lineage>
</organism>
<name>A0ABQ3SU04_9ACTN</name>